<dbReference type="AlphaFoldDB" id="A0A9P4HNB2"/>
<dbReference type="Proteomes" id="UP000799777">
    <property type="component" value="Unassembled WGS sequence"/>
</dbReference>
<dbReference type="OrthoDB" id="41532at2759"/>
<dbReference type="InterPro" id="IPR000182">
    <property type="entry name" value="GNAT_dom"/>
</dbReference>
<dbReference type="PROSITE" id="PS51186">
    <property type="entry name" value="GNAT"/>
    <property type="match status" value="1"/>
</dbReference>
<keyword evidence="3" id="KW-1185">Reference proteome</keyword>
<dbReference type="SUPFAM" id="SSF55729">
    <property type="entry name" value="Acyl-CoA N-acyltransferases (Nat)"/>
    <property type="match status" value="1"/>
</dbReference>
<dbReference type="CDD" id="cd04301">
    <property type="entry name" value="NAT_SF"/>
    <property type="match status" value="1"/>
</dbReference>
<dbReference type="PANTHER" id="PTHR43617">
    <property type="entry name" value="L-AMINO ACID N-ACETYLTRANSFERASE"/>
    <property type="match status" value="1"/>
</dbReference>
<name>A0A9P4HNB2_9PLEO</name>
<proteinExistence type="predicted"/>
<protein>
    <submittedName>
        <fullName evidence="2">Acyl-CoA N-acyltransferase</fullName>
    </submittedName>
</protein>
<organism evidence="2 3">
    <name type="scientific">Setomelanomma holmii</name>
    <dbReference type="NCBI Taxonomy" id="210430"/>
    <lineage>
        <taxon>Eukaryota</taxon>
        <taxon>Fungi</taxon>
        <taxon>Dikarya</taxon>
        <taxon>Ascomycota</taxon>
        <taxon>Pezizomycotina</taxon>
        <taxon>Dothideomycetes</taxon>
        <taxon>Pleosporomycetidae</taxon>
        <taxon>Pleosporales</taxon>
        <taxon>Pleosporineae</taxon>
        <taxon>Phaeosphaeriaceae</taxon>
        <taxon>Setomelanomma</taxon>
    </lineage>
</organism>
<dbReference type="Pfam" id="PF00583">
    <property type="entry name" value="Acetyltransf_1"/>
    <property type="match status" value="1"/>
</dbReference>
<gene>
    <name evidence="2" type="ORF">EK21DRAFT_31503</name>
</gene>
<evidence type="ECO:0000313" key="2">
    <source>
        <dbReference type="EMBL" id="KAF2036111.1"/>
    </source>
</evidence>
<comment type="caution">
    <text evidence="2">The sequence shown here is derived from an EMBL/GenBank/DDBJ whole genome shotgun (WGS) entry which is preliminary data.</text>
</comment>
<dbReference type="InterPro" id="IPR050276">
    <property type="entry name" value="MshD_Acetyltransferase"/>
</dbReference>
<accession>A0A9P4HNB2</accession>
<feature type="non-terminal residue" evidence="2">
    <location>
        <position position="1"/>
    </location>
</feature>
<dbReference type="InterPro" id="IPR016181">
    <property type="entry name" value="Acyl_CoA_acyltransferase"/>
</dbReference>
<reference evidence="2" key="1">
    <citation type="journal article" date="2020" name="Stud. Mycol.">
        <title>101 Dothideomycetes genomes: a test case for predicting lifestyles and emergence of pathogens.</title>
        <authorList>
            <person name="Haridas S."/>
            <person name="Albert R."/>
            <person name="Binder M."/>
            <person name="Bloem J."/>
            <person name="Labutti K."/>
            <person name="Salamov A."/>
            <person name="Andreopoulos B."/>
            <person name="Baker S."/>
            <person name="Barry K."/>
            <person name="Bills G."/>
            <person name="Bluhm B."/>
            <person name="Cannon C."/>
            <person name="Castanera R."/>
            <person name="Culley D."/>
            <person name="Daum C."/>
            <person name="Ezra D."/>
            <person name="Gonzalez J."/>
            <person name="Henrissat B."/>
            <person name="Kuo A."/>
            <person name="Liang C."/>
            <person name="Lipzen A."/>
            <person name="Lutzoni F."/>
            <person name="Magnuson J."/>
            <person name="Mondo S."/>
            <person name="Nolan M."/>
            <person name="Ohm R."/>
            <person name="Pangilinan J."/>
            <person name="Park H.-J."/>
            <person name="Ramirez L."/>
            <person name="Alfaro M."/>
            <person name="Sun H."/>
            <person name="Tritt A."/>
            <person name="Yoshinaga Y."/>
            <person name="Zwiers L.-H."/>
            <person name="Turgeon B."/>
            <person name="Goodwin S."/>
            <person name="Spatafora J."/>
            <person name="Crous P."/>
            <person name="Grigoriev I."/>
        </authorList>
    </citation>
    <scope>NUCLEOTIDE SEQUENCE</scope>
    <source>
        <strain evidence="2">CBS 110217</strain>
    </source>
</reference>
<dbReference type="Gene3D" id="3.40.630.30">
    <property type="match status" value="1"/>
</dbReference>
<feature type="domain" description="N-acetyltransferase" evidence="1">
    <location>
        <begin position="1"/>
        <end position="140"/>
    </location>
</feature>
<evidence type="ECO:0000313" key="3">
    <source>
        <dbReference type="Proteomes" id="UP000799777"/>
    </source>
</evidence>
<feature type="non-terminal residue" evidence="2">
    <location>
        <position position="140"/>
    </location>
</feature>
<dbReference type="PANTHER" id="PTHR43617:SF33">
    <property type="entry name" value="SPORE COAT POLYSACCHARIDE BIOSYNTHESIS PROTEIN SPSD"/>
    <property type="match status" value="1"/>
</dbReference>
<dbReference type="GO" id="GO:0016747">
    <property type="term" value="F:acyltransferase activity, transferring groups other than amino-acyl groups"/>
    <property type="evidence" value="ECO:0007669"/>
    <property type="project" value="InterPro"/>
</dbReference>
<dbReference type="EMBL" id="ML978155">
    <property type="protein sequence ID" value="KAF2036111.1"/>
    <property type="molecule type" value="Genomic_DNA"/>
</dbReference>
<evidence type="ECO:0000259" key="1">
    <source>
        <dbReference type="PROSITE" id="PS51186"/>
    </source>
</evidence>
<sequence>TIRLREPADVPTLIEILIDVHNLTKYPVDGPSSFPARFESPHALISMVALYNGDLAGHAELQPATVLNSAVTNSLTAHGPIESFAMLSSLFVDPKLQGKGIGTQLIEKATKWGKEECRRLALVVLEKDMGAIRMYERMGW</sequence>